<dbReference type="Proteomes" id="UP000596742">
    <property type="component" value="Unassembled WGS sequence"/>
</dbReference>
<sequence>MIRHSNSNRDTGVSYLILTSLFLTGAVQLELDLSPNNGTIVTIGSNMTFTCSVIPCNEIGSMVLWYGHVQKLFSGICNETFYITDRRFEFSCNSAECMYSLNVYDVDITDHKRSMLCIYRSSSEDMLIKTTSIGVLDMLDDTYNFTTISPTGPFVDGESVDFKCCFQREDSPDTTLSFPMPWKLITQEIDNFTCLNLNVSIDIDQNRTKCKCTAQSKDKSFDVSSELQLVINQYDLSFELSPITNVVYDTSTTLACRVAGLQYPFAFGHWEYTNGKEEKSLISSRPIILKRIHTKHVNATLCSITVTFESFPDINIESLWTNNRKVKFYQSPLNRFVMKEIEKFRTEQKRVISFMDCLSSNVYGIIVSNGVIEEKFYFDETGELYNITPMLKMDGQFIDGEQASISCYDIIQSDASSLDLSCDNDDDTLCRCRSNKSNSESMLNIHIFPYKGYNVSHRKEVCESNSEIKLTCQDDNLPDVFHFGKWFHHYNDVEICKLAGFSSGKQTFIQIPFCTYEDVGNYTCSITDTRKNTTVLYSTTFLSVP</sequence>
<keyword evidence="1" id="KW-1133">Transmembrane helix</keyword>
<reference evidence="3" key="1">
    <citation type="submission" date="2018-11" db="EMBL/GenBank/DDBJ databases">
        <authorList>
            <person name="Alioto T."/>
            <person name="Alioto T."/>
        </authorList>
    </citation>
    <scope>NUCLEOTIDE SEQUENCE</scope>
</reference>
<keyword evidence="1" id="KW-0812">Transmembrane</keyword>
<keyword evidence="4" id="KW-1185">Reference proteome</keyword>
<keyword evidence="1" id="KW-0472">Membrane</keyword>
<name>A0A8B6HPY6_MYTGA</name>
<proteinExistence type="predicted"/>
<evidence type="ECO:0000256" key="1">
    <source>
        <dbReference type="SAM" id="Phobius"/>
    </source>
</evidence>
<evidence type="ECO:0000259" key="2">
    <source>
        <dbReference type="PROSITE" id="PS50835"/>
    </source>
</evidence>
<protein>
    <recommendedName>
        <fullName evidence="2">Ig-like domain-containing protein</fullName>
    </recommendedName>
</protein>
<dbReference type="AlphaFoldDB" id="A0A8B6HPY6"/>
<dbReference type="SUPFAM" id="SSF48726">
    <property type="entry name" value="Immunoglobulin"/>
    <property type="match status" value="2"/>
</dbReference>
<comment type="caution">
    <text evidence="3">The sequence shown here is derived from an EMBL/GenBank/DDBJ whole genome shotgun (WGS) entry which is preliminary data.</text>
</comment>
<dbReference type="OrthoDB" id="6171849at2759"/>
<evidence type="ECO:0000313" key="3">
    <source>
        <dbReference type="EMBL" id="VDI83052.1"/>
    </source>
</evidence>
<evidence type="ECO:0000313" key="4">
    <source>
        <dbReference type="Proteomes" id="UP000596742"/>
    </source>
</evidence>
<dbReference type="InterPro" id="IPR036179">
    <property type="entry name" value="Ig-like_dom_sf"/>
</dbReference>
<organism evidence="3 4">
    <name type="scientific">Mytilus galloprovincialis</name>
    <name type="common">Mediterranean mussel</name>
    <dbReference type="NCBI Taxonomy" id="29158"/>
    <lineage>
        <taxon>Eukaryota</taxon>
        <taxon>Metazoa</taxon>
        <taxon>Spiralia</taxon>
        <taxon>Lophotrochozoa</taxon>
        <taxon>Mollusca</taxon>
        <taxon>Bivalvia</taxon>
        <taxon>Autobranchia</taxon>
        <taxon>Pteriomorphia</taxon>
        <taxon>Mytilida</taxon>
        <taxon>Mytiloidea</taxon>
        <taxon>Mytilidae</taxon>
        <taxon>Mytilinae</taxon>
        <taxon>Mytilus</taxon>
    </lineage>
</organism>
<accession>A0A8B6HPY6</accession>
<feature type="non-terminal residue" evidence="3">
    <location>
        <position position="545"/>
    </location>
</feature>
<dbReference type="InterPro" id="IPR007110">
    <property type="entry name" value="Ig-like_dom"/>
</dbReference>
<feature type="domain" description="Ig-like" evidence="2">
    <location>
        <begin position="449"/>
        <end position="543"/>
    </location>
</feature>
<feature type="transmembrane region" description="Helical" evidence="1">
    <location>
        <begin position="12"/>
        <end position="29"/>
    </location>
</feature>
<gene>
    <name evidence="3" type="ORF">MGAL_10B074260</name>
</gene>
<dbReference type="PROSITE" id="PS50835">
    <property type="entry name" value="IG_LIKE"/>
    <property type="match status" value="1"/>
</dbReference>
<dbReference type="EMBL" id="UYJE01010421">
    <property type="protein sequence ID" value="VDI83052.1"/>
    <property type="molecule type" value="Genomic_DNA"/>
</dbReference>